<protein>
    <submittedName>
        <fullName evidence="2">Uncharacterized protein</fullName>
    </submittedName>
</protein>
<organism evidence="2 3">
    <name type="scientific">Panicum virgatum</name>
    <name type="common">Blackwell switchgrass</name>
    <dbReference type="NCBI Taxonomy" id="38727"/>
    <lineage>
        <taxon>Eukaryota</taxon>
        <taxon>Viridiplantae</taxon>
        <taxon>Streptophyta</taxon>
        <taxon>Embryophyta</taxon>
        <taxon>Tracheophyta</taxon>
        <taxon>Spermatophyta</taxon>
        <taxon>Magnoliopsida</taxon>
        <taxon>Liliopsida</taxon>
        <taxon>Poales</taxon>
        <taxon>Poaceae</taxon>
        <taxon>PACMAD clade</taxon>
        <taxon>Panicoideae</taxon>
        <taxon>Panicodae</taxon>
        <taxon>Paniceae</taxon>
        <taxon>Panicinae</taxon>
        <taxon>Panicum</taxon>
        <taxon>Panicum sect. Hiantes</taxon>
    </lineage>
</organism>
<gene>
    <name evidence="2" type="ORF">PVAP13_7NG129500</name>
</gene>
<dbReference type="EMBL" id="CM029050">
    <property type="protein sequence ID" value="KAG2564358.1"/>
    <property type="molecule type" value="Genomic_DNA"/>
</dbReference>
<dbReference type="AlphaFoldDB" id="A0A8T0PTU6"/>
<feature type="region of interest" description="Disordered" evidence="1">
    <location>
        <begin position="182"/>
        <end position="215"/>
    </location>
</feature>
<dbReference type="PANTHER" id="PTHR33063:SF13">
    <property type="entry name" value="OS02G0583500 PROTEIN"/>
    <property type="match status" value="1"/>
</dbReference>
<evidence type="ECO:0000313" key="2">
    <source>
        <dbReference type="EMBL" id="KAG2564358.1"/>
    </source>
</evidence>
<dbReference type="PANTHER" id="PTHR33063">
    <property type="entry name" value="OS02G0583500 PROTEIN"/>
    <property type="match status" value="1"/>
</dbReference>
<feature type="compositionally biased region" description="Low complexity" evidence="1">
    <location>
        <begin position="131"/>
        <end position="162"/>
    </location>
</feature>
<sequence>MKKAAANKRRAETITPYELQRLKNCMRNKARIEALGLHTTRNEFDTMALMKSARASKGKDPEHSESEYAPGDDPSGEGHESDDSQTESTNKTARNKTGSKRTSDDMSAAGTSPRAAKRAAPAVAQPTTRLTRSQKAAPARAAAQPTTRGTRAAPPASRSSSGVTIHPTSLIRASVWAPPVSPAKSVNNVEQPTQHCPQDEATQQQDDQVPLTPDEHAAGDECAEAHNEVQTEEVAAVPRGQSMGKGLQKMTRARHGKLPLVIQEGKARPVLPVVAAKFATECNITVRNHLPVFKHWKEYKKHPALLEQFMGSLKLKFDMNTDDGSVQNACNLMMKSALRQQ</sequence>
<feature type="compositionally biased region" description="Basic and acidic residues" evidence="1">
    <location>
        <begin position="57"/>
        <end position="66"/>
    </location>
</feature>
<proteinExistence type="predicted"/>
<feature type="region of interest" description="Disordered" evidence="1">
    <location>
        <begin position="37"/>
        <end position="164"/>
    </location>
</feature>
<dbReference type="Proteomes" id="UP000823388">
    <property type="component" value="Chromosome 7N"/>
</dbReference>
<reference evidence="2 3" key="1">
    <citation type="submission" date="2020-05" db="EMBL/GenBank/DDBJ databases">
        <title>WGS assembly of Panicum virgatum.</title>
        <authorList>
            <person name="Lovell J.T."/>
            <person name="Jenkins J."/>
            <person name="Shu S."/>
            <person name="Juenger T.E."/>
            <person name="Schmutz J."/>
        </authorList>
    </citation>
    <scope>NUCLEOTIDE SEQUENCE [LARGE SCALE GENOMIC DNA]</scope>
    <source>
        <strain evidence="3">cv. AP13</strain>
    </source>
</reference>
<evidence type="ECO:0000313" key="3">
    <source>
        <dbReference type="Proteomes" id="UP000823388"/>
    </source>
</evidence>
<accession>A0A8T0PTU6</accession>
<name>A0A8T0PTU6_PANVG</name>
<evidence type="ECO:0000256" key="1">
    <source>
        <dbReference type="SAM" id="MobiDB-lite"/>
    </source>
</evidence>
<comment type="caution">
    <text evidence="2">The sequence shown here is derived from an EMBL/GenBank/DDBJ whole genome shotgun (WGS) entry which is preliminary data.</text>
</comment>
<keyword evidence="3" id="KW-1185">Reference proteome</keyword>
<dbReference type="OrthoDB" id="694908at2759"/>
<feature type="compositionally biased region" description="Polar residues" evidence="1">
    <location>
        <begin position="184"/>
        <end position="207"/>
    </location>
</feature>